<dbReference type="EMBL" id="CP126650">
    <property type="protein sequence ID" value="WJZ84643.1"/>
    <property type="molecule type" value="Genomic_DNA"/>
</dbReference>
<dbReference type="Proteomes" id="UP001227230">
    <property type="component" value="Chromosome 3"/>
</dbReference>
<evidence type="ECO:0008006" key="22">
    <source>
        <dbReference type="Google" id="ProtNLM"/>
    </source>
</evidence>
<dbReference type="PROSITE" id="PS00108">
    <property type="entry name" value="PROTEIN_KINASE_ST"/>
    <property type="match status" value="1"/>
</dbReference>
<evidence type="ECO:0000313" key="21">
    <source>
        <dbReference type="Proteomes" id="UP001227230"/>
    </source>
</evidence>
<evidence type="ECO:0000256" key="10">
    <source>
        <dbReference type="ARBA" id="ARBA00022989"/>
    </source>
</evidence>
<organism evidence="20 21">
    <name type="scientific">Vitis vinifera</name>
    <name type="common">Grape</name>
    <dbReference type="NCBI Taxonomy" id="29760"/>
    <lineage>
        <taxon>Eukaryota</taxon>
        <taxon>Viridiplantae</taxon>
        <taxon>Streptophyta</taxon>
        <taxon>Embryophyta</taxon>
        <taxon>Tracheophyta</taxon>
        <taxon>Spermatophyta</taxon>
        <taxon>Magnoliopsida</taxon>
        <taxon>eudicotyledons</taxon>
        <taxon>Gunneridae</taxon>
        <taxon>Pentapetalae</taxon>
        <taxon>rosids</taxon>
        <taxon>Vitales</taxon>
        <taxon>Vitaceae</taxon>
        <taxon>Viteae</taxon>
        <taxon>Vitis</taxon>
    </lineage>
</organism>
<evidence type="ECO:0000256" key="16">
    <source>
        <dbReference type="SAM" id="Phobius"/>
    </source>
</evidence>
<dbReference type="InterPro" id="IPR008271">
    <property type="entry name" value="Ser/Thr_kinase_AS"/>
</dbReference>
<dbReference type="InterPro" id="IPR038408">
    <property type="entry name" value="GNK2_sf"/>
</dbReference>
<proteinExistence type="predicted"/>
<dbReference type="CDD" id="cd23509">
    <property type="entry name" value="Gnk2-like"/>
    <property type="match status" value="2"/>
</dbReference>
<feature type="region of interest" description="Disordered" evidence="15">
    <location>
        <begin position="662"/>
        <end position="681"/>
    </location>
</feature>
<keyword evidence="7 14" id="KW-0547">Nucleotide-binding</keyword>
<evidence type="ECO:0000256" key="3">
    <source>
        <dbReference type="ARBA" id="ARBA00022679"/>
    </source>
</evidence>
<evidence type="ECO:0000256" key="7">
    <source>
        <dbReference type="ARBA" id="ARBA00022741"/>
    </source>
</evidence>
<evidence type="ECO:0000259" key="19">
    <source>
        <dbReference type="PROSITE" id="PS51473"/>
    </source>
</evidence>
<evidence type="ECO:0000256" key="6">
    <source>
        <dbReference type="ARBA" id="ARBA00022737"/>
    </source>
</evidence>
<feature type="chain" id="PRO_5046016200" description="Cysteine-rich receptor-like protein kinase 10" evidence="17">
    <location>
        <begin position="30"/>
        <end position="681"/>
    </location>
</feature>
<comment type="subcellular location">
    <subcellularLocation>
        <location evidence="1">Membrane</location>
        <topology evidence="1">Single-pass membrane protein</topology>
    </subcellularLocation>
</comment>
<keyword evidence="11 16" id="KW-0472">Membrane</keyword>
<feature type="transmembrane region" description="Helical" evidence="16">
    <location>
        <begin position="294"/>
        <end position="316"/>
    </location>
</feature>
<evidence type="ECO:0000256" key="17">
    <source>
        <dbReference type="SAM" id="SignalP"/>
    </source>
</evidence>
<dbReference type="InterPro" id="IPR017441">
    <property type="entry name" value="Protein_kinase_ATP_BS"/>
</dbReference>
<keyword evidence="21" id="KW-1185">Reference proteome</keyword>
<evidence type="ECO:0000256" key="4">
    <source>
        <dbReference type="ARBA" id="ARBA00022692"/>
    </source>
</evidence>
<evidence type="ECO:0000256" key="12">
    <source>
        <dbReference type="ARBA" id="ARBA00023170"/>
    </source>
</evidence>
<feature type="domain" description="Gnk2-homologous" evidence="19">
    <location>
        <begin position="145"/>
        <end position="256"/>
    </location>
</feature>
<evidence type="ECO:0000256" key="13">
    <source>
        <dbReference type="ARBA" id="ARBA00023180"/>
    </source>
</evidence>
<dbReference type="Pfam" id="PF01657">
    <property type="entry name" value="Stress-antifung"/>
    <property type="match status" value="2"/>
</dbReference>
<evidence type="ECO:0000313" key="20">
    <source>
        <dbReference type="EMBL" id="WJZ84643.1"/>
    </source>
</evidence>
<keyword evidence="5 17" id="KW-0732">Signal</keyword>
<sequence>MMPPRFNITLLFLCMLGLLRCLTLSPAAALTYLNNSCPQTPNTTAAISPNTTYQTNLNLLLSFLSSNATIDSGFYNATVGREPSDVVYGLFLCRGDLSPQLCQECVGAATNKSRDQCQGIKAAVIWYDECILHYSNQSIFSTLIEEPILMMRNTVNLTDPDGFNRTLQGIMDSIRTQAVNDRSGKKYYATKEENYLAPQMVQRVYSLVQCTPDLSATQCNLCLLGVEDYLQECCSARQGARVVFPSCSFRYEFYPFYTAEAGAEAPAPTPLLLPPAPPSQPTTEGKGGISSQTIITIVVPTVVSVGIFYILCYCFISRKARKKYNTEEENVENDITTVQSLQFDFGTLQAATNNFSDDNKIGQGGFGDVYKGTLSSGQEIAIKRLSRSSVQGAVEFKNEIVLVAKLQHRNLVRLLGFCLEGEEKILVYEYVPNKSLDCFVFDPDKQGQLDWSRRYNIIGGIARGVLYLHEDSRLRVIHRDLKASNVLLDGDMNPKISDFGMARIVGVDQTQGNTNRVVGTYGYMSPEYAMRGHFSAKSDVYSFGVLVLEIISGKKNGSFYESGQTEGLPSYAWKLWRDGTPLELMDPMMGDSYARNEVIRCIHMGLLCVQEDPDDRPSMASVVLMLSSYSVTLPLPQQPAFFIRSGTQSGFPINALESDQSASKSTPWSLNETSISELYPR</sequence>
<keyword evidence="12" id="KW-0675">Receptor</keyword>
<evidence type="ECO:0000256" key="5">
    <source>
        <dbReference type="ARBA" id="ARBA00022729"/>
    </source>
</evidence>
<gene>
    <name evidence="20" type="ORF">VitviT2T_004237</name>
</gene>
<keyword evidence="4 16" id="KW-0812">Transmembrane</keyword>
<keyword evidence="10 16" id="KW-1133">Transmembrane helix</keyword>
<dbReference type="PROSITE" id="PS00107">
    <property type="entry name" value="PROTEIN_KINASE_ATP"/>
    <property type="match status" value="1"/>
</dbReference>
<evidence type="ECO:0000256" key="1">
    <source>
        <dbReference type="ARBA" id="ARBA00004167"/>
    </source>
</evidence>
<dbReference type="CDD" id="cd14066">
    <property type="entry name" value="STKc_IRAK"/>
    <property type="match status" value="1"/>
</dbReference>
<evidence type="ECO:0000256" key="8">
    <source>
        <dbReference type="ARBA" id="ARBA00022777"/>
    </source>
</evidence>
<feature type="signal peptide" evidence="17">
    <location>
        <begin position="1"/>
        <end position="29"/>
    </location>
</feature>
<dbReference type="InterPro" id="IPR002902">
    <property type="entry name" value="GNK2"/>
</dbReference>
<evidence type="ECO:0000256" key="15">
    <source>
        <dbReference type="SAM" id="MobiDB-lite"/>
    </source>
</evidence>
<keyword evidence="8" id="KW-0418">Kinase</keyword>
<dbReference type="Gene3D" id="1.10.510.10">
    <property type="entry name" value="Transferase(Phosphotransferase) domain 1"/>
    <property type="match status" value="1"/>
</dbReference>
<reference evidence="20 21" key="1">
    <citation type="journal article" date="2023" name="Hortic Res">
        <title>The complete reference genome for grapevine (Vitis vinifera L.) genetics and breeding.</title>
        <authorList>
            <person name="Shi X."/>
            <person name="Cao S."/>
            <person name="Wang X."/>
            <person name="Huang S."/>
            <person name="Wang Y."/>
            <person name="Liu Z."/>
            <person name="Liu W."/>
            <person name="Leng X."/>
            <person name="Peng Y."/>
            <person name="Wang N."/>
            <person name="Wang Y."/>
            <person name="Ma Z."/>
            <person name="Xu X."/>
            <person name="Zhang F."/>
            <person name="Xue H."/>
            <person name="Zhong H."/>
            <person name="Wang Y."/>
            <person name="Zhang K."/>
            <person name="Velt A."/>
            <person name="Avia K."/>
            <person name="Holtgrawe D."/>
            <person name="Grimplet J."/>
            <person name="Matus J.T."/>
            <person name="Ware D."/>
            <person name="Wu X."/>
            <person name="Wang H."/>
            <person name="Liu C."/>
            <person name="Fang Y."/>
            <person name="Rustenholz C."/>
            <person name="Cheng Z."/>
            <person name="Xiao H."/>
            <person name="Zhou Y."/>
        </authorList>
    </citation>
    <scope>NUCLEOTIDE SEQUENCE [LARGE SCALE GENOMIC DNA]</scope>
    <source>
        <strain evidence="21">cv. Pinot noir / PN40024</strain>
        <tissue evidence="20">Leaf</tissue>
    </source>
</reference>
<protein>
    <recommendedName>
        <fullName evidence="22">Cysteine-rich receptor-like protein kinase 10</fullName>
    </recommendedName>
</protein>
<dbReference type="InterPro" id="IPR000719">
    <property type="entry name" value="Prot_kinase_dom"/>
</dbReference>
<accession>A0ABY9BNV2</accession>
<keyword evidence="9 14" id="KW-0067">ATP-binding</keyword>
<evidence type="ECO:0000256" key="2">
    <source>
        <dbReference type="ARBA" id="ARBA00022527"/>
    </source>
</evidence>
<dbReference type="PANTHER" id="PTHR27002:SF1050">
    <property type="entry name" value="CYSTEINE-RICH RECEPTOR-LIKE PROTEIN KINASE 5"/>
    <property type="match status" value="1"/>
</dbReference>
<feature type="binding site" evidence="14">
    <location>
        <position position="383"/>
    </location>
    <ligand>
        <name>ATP</name>
        <dbReference type="ChEBI" id="CHEBI:30616"/>
    </ligand>
</feature>
<feature type="domain" description="Gnk2-homologous" evidence="19">
    <location>
        <begin position="35"/>
        <end position="139"/>
    </location>
</feature>
<evidence type="ECO:0000259" key="18">
    <source>
        <dbReference type="PROSITE" id="PS50011"/>
    </source>
</evidence>
<dbReference type="SUPFAM" id="SSF56112">
    <property type="entry name" value="Protein kinase-like (PK-like)"/>
    <property type="match status" value="1"/>
</dbReference>
<dbReference type="PANTHER" id="PTHR27002">
    <property type="entry name" value="RECEPTOR-LIKE SERINE/THREONINE-PROTEIN KINASE SD1-8"/>
    <property type="match status" value="1"/>
</dbReference>
<evidence type="ECO:0000256" key="14">
    <source>
        <dbReference type="PROSITE-ProRule" id="PRU10141"/>
    </source>
</evidence>
<dbReference type="Pfam" id="PF07714">
    <property type="entry name" value="PK_Tyr_Ser-Thr"/>
    <property type="match status" value="1"/>
</dbReference>
<dbReference type="Gene3D" id="3.30.200.20">
    <property type="entry name" value="Phosphorylase Kinase, domain 1"/>
    <property type="match status" value="1"/>
</dbReference>
<dbReference type="InterPro" id="IPR001245">
    <property type="entry name" value="Ser-Thr/Tyr_kinase_cat_dom"/>
</dbReference>
<keyword evidence="13" id="KW-0325">Glycoprotein</keyword>
<keyword evidence="3" id="KW-0808">Transferase</keyword>
<evidence type="ECO:0000256" key="11">
    <source>
        <dbReference type="ARBA" id="ARBA00023136"/>
    </source>
</evidence>
<dbReference type="InterPro" id="IPR011009">
    <property type="entry name" value="Kinase-like_dom_sf"/>
</dbReference>
<dbReference type="Gene3D" id="3.30.430.20">
    <property type="entry name" value="Gnk2 domain, C-X8-C-X2-C motif"/>
    <property type="match status" value="2"/>
</dbReference>
<name>A0ABY9BNV2_VITVI</name>
<keyword evidence="2" id="KW-0723">Serine/threonine-protein kinase</keyword>
<keyword evidence="6" id="KW-0677">Repeat</keyword>
<dbReference type="SMART" id="SM00220">
    <property type="entry name" value="S_TKc"/>
    <property type="match status" value="1"/>
</dbReference>
<evidence type="ECO:0000256" key="9">
    <source>
        <dbReference type="ARBA" id="ARBA00022840"/>
    </source>
</evidence>
<feature type="domain" description="Protein kinase" evidence="18">
    <location>
        <begin position="355"/>
        <end position="641"/>
    </location>
</feature>
<dbReference type="PROSITE" id="PS51473">
    <property type="entry name" value="GNK2"/>
    <property type="match status" value="2"/>
</dbReference>
<dbReference type="PROSITE" id="PS50011">
    <property type="entry name" value="PROTEIN_KINASE_DOM"/>
    <property type="match status" value="1"/>
</dbReference>